<dbReference type="Proteomes" id="UP000317650">
    <property type="component" value="Chromosome 4"/>
</dbReference>
<gene>
    <name evidence="1" type="ORF">C4D60_Mb04t06090</name>
</gene>
<comment type="caution">
    <text evidence="1">The sequence shown here is derived from an EMBL/GenBank/DDBJ whole genome shotgun (WGS) entry which is preliminary data.</text>
</comment>
<proteinExistence type="predicted"/>
<dbReference type="EMBL" id="PYDT01000001">
    <property type="protein sequence ID" value="THU71872.1"/>
    <property type="molecule type" value="Genomic_DNA"/>
</dbReference>
<dbReference type="AlphaFoldDB" id="A0A4S8K9Z8"/>
<reference evidence="1 2" key="1">
    <citation type="journal article" date="2019" name="Nat. Plants">
        <title>Genome sequencing of Musa balbisiana reveals subgenome evolution and function divergence in polyploid bananas.</title>
        <authorList>
            <person name="Yao X."/>
        </authorList>
    </citation>
    <scope>NUCLEOTIDE SEQUENCE [LARGE SCALE GENOMIC DNA]</scope>
    <source>
        <strain evidence="2">cv. DH-PKW</strain>
        <tissue evidence="1">Leaves</tissue>
    </source>
</reference>
<sequence>MENEVEHHVVEKRVGVSALLHEGREDVVVVPAVSELQLPGLDNGRQVAVDVRDAARERGLHANLEPLVEPPDKLEENEAMEAGLGGVVEGDGRGVLQEV</sequence>
<evidence type="ECO:0000313" key="2">
    <source>
        <dbReference type="Proteomes" id="UP000317650"/>
    </source>
</evidence>
<evidence type="ECO:0000313" key="1">
    <source>
        <dbReference type="EMBL" id="THU71872.1"/>
    </source>
</evidence>
<name>A0A4S8K9Z8_MUSBA</name>
<organism evidence="1 2">
    <name type="scientific">Musa balbisiana</name>
    <name type="common">Banana</name>
    <dbReference type="NCBI Taxonomy" id="52838"/>
    <lineage>
        <taxon>Eukaryota</taxon>
        <taxon>Viridiplantae</taxon>
        <taxon>Streptophyta</taxon>
        <taxon>Embryophyta</taxon>
        <taxon>Tracheophyta</taxon>
        <taxon>Spermatophyta</taxon>
        <taxon>Magnoliopsida</taxon>
        <taxon>Liliopsida</taxon>
        <taxon>Zingiberales</taxon>
        <taxon>Musaceae</taxon>
        <taxon>Musa</taxon>
    </lineage>
</organism>
<keyword evidence="2" id="KW-1185">Reference proteome</keyword>
<accession>A0A4S8K9Z8</accession>
<protein>
    <submittedName>
        <fullName evidence="1">Uncharacterized protein</fullName>
    </submittedName>
</protein>